<dbReference type="Proteomes" id="UP000286113">
    <property type="component" value="Unassembled WGS sequence"/>
</dbReference>
<feature type="transmembrane region" description="Helical" evidence="1">
    <location>
        <begin position="81"/>
        <end position="98"/>
    </location>
</feature>
<evidence type="ECO:0000313" key="3">
    <source>
        <dbReference type="Proteomes" id="UP000286113"/>
    </source>
</evidence>
<gene>
    <name evidence="2" type="ORF">DWX90_14520</name>
</gene>
<reference evidence="2 3" key="1">
    <citation type="submission" date="2018-08" db="EMBL/GenBank/DDBJ databases">
        <title>A genome reference for cultivated species of the human gut microbiota.</title>
        <authorList>
            <person name="Zou Y."/>
            <person name="Xue W."/>
            <person name="Luo G."/>
        </authorList>
    </citation>
    <scope>NUCLEOTIDE SEQUENCE [LARGE SCALE GENOMIC DNA]</scope>
    <source>
        <strain evidence="2 3">AF22-1</strain>
    </source>
</reference>
<feature type="transmembrane region" description="Helical" evidence="1">
    <location>
        <begin position="104"/>
        <end position="126"/>
    </location>
</feature>
<sequence length="134" mass="15515">MCHLFRNKGQTNPTFHNSVCNAKGKRCLCAVLVMRELTFKVCTGKFRAMLSMIVQIESNEACFNCRGEAYLMKLSIKHSRTQNCIIIYMFYTAIRIPAQSEDFLIAVFVLITFVFNHDSLILFSCAKCKYEFER</sequence>
<accession>A0AA92TJK5</accession>
<proteinExistence type="predicted"/>
<organism evidence="2 3">
    <name type="scientific">Segatella copri</name>
    <dbReference type="NCBI Taxonomy" id="165179"/>
    <lineage>
        <taxon>Bacteria</taxon>
        <taxon>Pseudomonadati</taxon>
        <taxon>Bacteroidota</taxon>
        <taxon>Bacteroidia</taxon>
        <taxon>Bacteroidales</taxon>
        <taxon>Prevotellaceae</taxon>
        <taxon>Segatella</taxon>
    </lineage>
</organism>
<comment type="caution">
    <text evidence="2">The sequence shown here is derived from an EMBL/GenBank/DDBJ whole genome shotgun (WGS) entry which is preliminary data.</text>
</comment>
<evidence type="ECO:0000256" key="1">
    <source>
        <dbReference type="SAM" id="Phobius"/>
    </source>
</evidence>
<keyword evidence="1" id="KW-0472">Membrane</keyword>
<keyword evidence="1" id="KW-0812">Transmembrane</keyword>
<protein>
    <submittedName>
        <fullName evidence="2">Uncharacterized protein</fullName>
    </submittedName>
</protein>
<evidence type="ECO:0000313" key="2">
    <source>
        <dbReference type="EMBL" id="RGS45108.1"/>
    </source>
</evidence>
<dbReference type="AlphaFoldDB" id="A0AA92TJK5"/>
<dbReference type="EMBL" id="QRVN01000042">
    <property type="protein sequence ID" value="RGS45108.1"/>
    <property type="molecule type" value="Genomic_DNA"/>
</dbReference>
<keyword evidence="1" id="KW-1133">Transmembrane helix</keyword>
<name>A0AA92TJK5_9BACT</name>